<sequence length="63" mass="7689">MIFQKKAKKTFPFLSKVTFKMLNFSFMLDLLRFKLVPSGKKGLYWKHLYFLMKDKNENHKQND</sequence>
<dbReference type="Proteomes" id="UP000276133">
    <property type="component" value="Unassembled WGS sequence"/>
</dbReference>
<evidence type="ECO:0000313" key="1">
    <source>
        <dbReference type="EMBL" id="RNA38198.1"/>
    </source>
</evidence>
<evidence type="ECO:0000313" key="2">
    <source>
        <dbReference type="Proteomes" id="UP000276133"/>
    </source>
</evidence>
<gene>
    <name evidence="1" type="ORF">BpHYR1_046067</name>
</gene>
<proteinExistence type="predicted"/>
<dbReference type="EMBL" id="REGN01000908">
    <property type="protein sequence ID" value="RNA38198.1"/>
    <property type="molecule type" value="Genomic_DNA"/>
</dbReference>
<organism evidence="1 2">
    <name type="scientific">Brachionus plicatilis</name>
    <name type="common">Marine rotifer</name>
    <name type="synonym">Brachionus muelleri</name>
    <dbReference type="NCBI Taxonomy" id="10195"/>
    <lineage>
        <taxon>Eukaryota</taxon>
        <taxon>Metazoa</taxon>
        <taxon>Spiralia</taxon>
        <taxon>Gnathifera</taxon>
        <taxon>Rotifera</taxon>
        <taxon>Eurotatoria</taxon>
        <taxon>Monogononta</taxon>
        <taxon>Pseudotrocha</taxon>
        <taxon>Ploima</taxon>
        <taxon>Brachionidae</taxon>
        <taxon>Brachionus</taxon>
    </lineage>
</organism>
<dbReference type="AlphaFoldDB" id="A0A3M7SRM9"/>
<reference evidence="1 2" key="1">
    <citation type="journal article" date="2018" name="Sci. Rep.">
        <title>Genomic signatures of local adaptation to the degree of environmental predictability in rotifers.</title>
        <authorList>
            <person name="Franch-Gras L."/>
            <person name="Hahn C."/>
            <person name="Garcia-Roger E.M."/>
            <person name="Carmona M.J."/>
            <person name="Serra M."/>
            <person name="Gomez A."/>
        </authorList>
    </citation>
    <scope>NUCLEOTIDE SEQUENCE [LARGE SCALE GENOMIC DNA]</scope>
    <source>
        <strain evidence="1">HYR1</strain>
    </source>
</reference>
<accession>A0A3M7SRM9</accession>
<keyword evidence="2" id="KW-1185">Reference proteome</keyword>
<comment type="caution">
    <text evidence="1">The sequence shown here is derived from an EMBL/GenBank/DDBJ whole genome shotgun (WGS) entry which is preliminary data.</text>
</comment>
<name>A0A3M7SRM9_BRAPC</name>
<protein>
    <submittedName>
        <fullName evidence="1">Uncharacterized protein</fullName>
    </submittedName>
</protein>